<organism evidence="2 3">
    <name type="scientific">Haloarcula salinisoli</name>
    <dbReference type="NCBI Taxonomy" id="2487746"/>
    <lineage>
        <taxon>Archaea</taxon>
        <taxon>Methanobacteriati</taxon>
        <taxon>Methanobacteriota</taxon>
        <taxon>Stenosarchaea group</taxon>
        <taxon>Halobacteria</taxon>
        <taxon>Halobacteriales</taxon>
        <taxon>Haloarculaceae</taxon>
        <taxon>Haloarcula</taxon>
    </lineage>
</organism>
<proteinExistence type="predicted"/>
<dbReference type="AlphaFoldDB" id="A0A8J7YEC1"/>
<gene>
    <name evidence="2" type="ORF">EGD98_12615</name>
</gene>
<dbReference type="PROSITE" id="PS51257">
    <property type="entry name" value="PROKAR_LIPOPROTEIN"/>
    <property type="match status" value="1"/>
</dbReference>
<reference evidence="2" key="1">
    <citation type="submission" date="2021-06" db="EMBL/GenBank/DDBJ databases">
        <title>Halomicroarcula sp. F24A a new haloarchaeum isolated from saline soil.</title>
        <authorList>
            <person name="Duran-Viseras A."/>
            <person name="Sanchez-Porro C."/>
            <person name="Ventosa A."/>
        </authorList>
    </citation>
    <scope>NUCLEOTIDE SEQUENCE</scope>
    <source>
        <strain evidence="2">F24A</strain>
    </source>
</reference>
<dbReference type="RefSeq" id="WP_220588730.1">
    <property type="nucleotide sequence ID" value="NZ_RKLQ01000002.1"/>
</dbReference>
<sequence length="314" mass="33039">MHQLTLRRGVLVVAVALLIAVAGCSGPSGGATPTANGTENATTTPAASMDTPTPAASTDTPTDQQTPTDGPDTEPDSDVEANGTGADLDGEELNNATRAAIEDAGSYTYQTTFRTASQSRRGQSRSRTNTTTQVDLEAEEGLRVSNYSSTGQQSSQTFSSTVYTDGNTSYQQRITSEGTNYSTQEGASTGFGGITPVNTSNFSQNLTFVTDGLVWETNGTTTLDGDTVTEYTLAGVEDEDAFIQRLRLRGTLTDISGTLYVDDDDVVRQTSLAYTVESQSGSLSAQSRLTLSDIGSTTVEEPEWTSEAEDADSS</sequence>
<dbReference type="Pfam" id="PF24381">
    <property type="entry name" value="DUF7537"/>
    <property type="match status" value="1"/>
</dbReference>
<feature type="compositionally biased region" description="Low complexity" evidence="1">
    <location>
        <begin position="50"/>
        <end position="70"/>
    </location>
</feature>
<feature type="compositionally biased region" description="Acidic residues" evidence="1">
    <location>
        <begin position="300"/>
        <end position="314"/>
    </location>
</feature>
<protein>
    <submittedName>
        <fullName evidence="2">Uncharacterized protein</fullName>
    </submittedName>
</protein>
<evidence type="ECO:0000313" key="2">
    <source>
        <dbReference type="EMBL" id="MBX0304515.1"/>
    </source>
</evidence>
<evidence type="ECO:0000313" key="3">
    <source>
        <dbReference type="Proteomes" id="UP000783863"/>
    </source>
</evidence>
<feature type="region of interest" description="Disordered" evidence="1">
    <location>
        <begin position="113"/>
        <end position="132"/>
    </location>
</feature>
<feature type="region of interest" description="Disordered" evidence="1">
    <location>
        <begin position="293"/>
        <end position="314"/>
    </location>
</feature>
<accession>A0A8J7YEC1</accession>
<feature type="region of interest" description="Disordered" evidence="1">
    <location>
        <begin position="24"/>
        <end position="92"/>
    </location>
</feature>
<name>A0A8J7YEC1_9EURY</name>
<feature type="compositionally biased region" description="Low complexity" evidence="1">
    <location>
        <begin position="114"/>
        <end position="132"/>
    </location>
</feature>
<dbReference type="EMBL" id="RKLQ01000002">
    <property type="protein sequence ID" value="MBX0304515.1"/>
    <property type="molecule type" value="Genomic_DNA"/>
</dbReference>
<evidence type="ECO:0000256" key="1">
    <source>
        <dbReference type="SAM" id="MobiDB-lite"/>
    </source>
</evidence>
<keyword evidence="3" id="KW-1185">Reference proteome</keyword>
<comment type="caution">
    <text evidence="2">The sequence shown here is derived from an EMBL/GenBank/DDBJ whole genome shotgun (WGS) entry which is preliminary data.</text>
</comment>
<feature type="compositionally biased region" description="Polar residues" evidence="1">
    <location>
        <begin position="31"/>
        <end position="46"/>
    </location>
</feature>
<dbReference type="InterPro" id="IPR055959">
    <property type="entry name" value="DUF7537"/>
</dbReference>
<dbReference type="Proteomes" id="UP000783863">
    <property type="component" value="Unassembled WGS sequence"/>
</dbReference>